<gene>
    <name evidence="3" type="primary">mecR1</name>
    <name evidence="3" type="ORF">CLHUN_05180</name>
</gene>
<evidence type="ECO:0000256" key="1">
    <source>
        <dbReference type="SAM" id="Phobius"/>
    </source>
</evidence>
<feature type="transmembrane region" description="Helical" evidence="1">
    <location>
        <begin position="6"/>
        <end position="26"/>
    </location>
</feature>
<dbReference type="InterPro" id="IPR052173">
    <property type="entry name" value="Beta-lactam_resp_regulator"/>
</dbReference>
<feature type="transmembrane region" description="Helical" evidence="1">
    <location>
        <begin position="38"/>
        <end position="60"/>
    </location>
</feature>
<keyword evidence="4" id="KW-1185">Reference proteome</keyword>
<organism evidence="3 4">
    <name type="scientific">Ruminiclostridium hungatei</name>
    <name type="common">Clostridium hungatei</name>
    <dbReference type="NCBI Taxonomy" id="48256"/>
    <lineage>
        <taxon>Bacteria</taxon>
        <taxon>Bacillati</taxon>
        <taxon>Bacillota</taxon>
        <taxon>Clostridia</taxon>
        <taxon>Eubacteriales</taxon>
        <taxon>Oscillospiraceae</taxon>
        <taxon>Ruminiclostridium</taxon>
    </lineage>
</organism>
<comment type="caution">
    <text evidence="3">The sequence shown here is derived from an EMBL/GenBank/DDBJ whole genome shotgun (WGS) entry which is preliminary data.</text>
</comment>
<proteinExistence type="predicted"/>
<evidence type="ECO:0000313" key="4">
    <source>
        <dbReference type="Proteomes" id="UP000191554"/>
    </source>
</evidence>
<evidence type="ECO:0000313" key="3">
    <source>
        <dbReference type="EMBL" id="OPX46043.1"/>
    </source>
</evidence>
<keyword evidence="1" id="KW-1133">Transmembrane helix</keyword>
<feature type="domain" description="Peptidase M56" evidence="2">
    <location>
        <begin position="8"/>
        <end position="275"/>
    </location>
</feature>
<dbReference type="Pfam" id="PF05569">
    <property type="entry name" value="Peptidase_M56"/>
    <property type="match status" value="1"/>
</dbReference>
<feature type="transmembrane region" description="Helical" evidence="1">
    <location>
        <begin position="197"/>
        <end position="219"/>
    </location>
</feature>
<dbReference type="InterPro" id="IPR008756">
    <property type="entry name" value="Peptidase_M56"/>
</dbReference>
<name>A0A1V4SQI4_RUMHU</name>
<dbReference type="CDD" id="cd07341">
    <property type="entry name" value="M56_BlaR1_MecR1_like"/>
    <property type="match status" value="1"/>
</dbReference>
<protein>
    <submittedName>
        <fullName evidence="3">Methicillin resistance mecR1 protein</fullName>
    </submittedName>
</protein>
<dbReference type="RefSeq" id="WP_080062983.1">
    <property type="nucleotide sequence ID" value="NZ_MZGX01000002.1"/>
</dbReference>
<feature type="transmembrane region" description="Helical" evidence="1">
    <location>
        <begin position="109"/>
        <end position="134"/>
    </location>
</feature>
<accession>A0A1V4SQI4</accession>
<dbReference type="PANTHER" id="PTHR34978">
    <property type="entry name" value="POSSIBLE SENSOR-TRANSDUCER PROTEIN BLAR"/>
    <property type="match status" value="1"/>
</dbReference>
<evidence type="ECO:0000259" key="2">
    <source>
        <dbReference type="Pfam" id="PF05569"/>
    </source>
</evidence>
<reference evidence="3 4" key="1">
    <citation type="submission" date="2017-03" db="EMBL/GenBank/DDBJ databases">
        <title>Genome sequence of Clostridium hungatei DSM 14427.</title>
        <authorList>
            <person name="Poehlein A."/>
            <person name="Daniel R."/>
        </authorList>
    </citation>
    <scope>NUCLEOTIDE SEQUENCE [LARGE SCALE GENOMIC DNA]</scope>
    <source>
        <strain evidence="3 4">DSM 14427</strain>
    </source>
</reference>
<dbReference type="AlphaFoldDB" id="A0A1V4SQI4"/>
<dbReference type="OrthoDB" id="9804799at2"/>
<dbReference type="Proteomes" id="UP000191554">
    <property type="component" value="Unassembled WGS sequence"/>
</dbReference>
<feature type="transmembrane region" description="Helical" evidence="1">
    <location>
        <begin position="283"/>
        <end position="303"/>
    </location>
</feature>
<dbReference type="PANTHER" id="PTHR34978:SF3">
    <property type="entry name" value="SLR0241 PROTEIN"/>
    <property type="match status" value="1"/>
</dbReference>
<keyword evidence="1" id="KW-0812">Transmembrane</keyword>
<keyword evidence="1" id="KW-0472">Membrane</keyword>
<sequence>MLDTVFYSVVNMSITAGIMGLLILIFRKLPTIPKAGIYYMWALVLVRLLIPFSVSSRLSLLNFSGNLVKKVVAVPGTTGGNVSLSMSNSIGAAESYFPVTYKTDTLERIFKIAAVLWITGVISLILFGVIMLLLSNLRLRAVELVRQNIYTGAAVESPMVHGFFRQRILIPETLKGDNRLNYILMHERVHIKRHDNLLRLAGLLAACVHWFNPLAWIFFKLFIDDMELTCDIRAVKGLSPGERKNYAHTLMTLGAGQNTVLSAAFGQANVKSRILNVISYKRLSVFALIMTLIFVAAASVVLLTNPAR</sequence>
<dbReference type="EMBL" id="MZGX01000002">
    <property type="protein sequence ID" value="OPX46043.1"/>
    <property type="molecule type" value="Genomic_DNA"/>
</dbReference>
<dbReference type="STRING" id="48256.CLHUN_05180"/>